<dbReference type="PANTHER" id="PTHR13343:SF24">
    <property type="entry name" value="OS07G0573800 PROTEIN"/>
    <property type="match status" value="1"/>
</dbReference>
<organism evidence="4 5">
    <name type="scientific">Ectocarpus siliculosus</name>
    <name type="common">Brown alga</name>
    <name type="synonym">Conferva siliculosa</name>
    <dbReference type="NCBI Taxonomy" id="2880"/>
    <lineage>
        <taxon>Eukaryota</taxon>
        <taxon>Sar</taxon>
        <taxon>Stramenopiles</taxon>
        <taxon>Ochrophyta</taxon>
        <taxon>PX clade</taxon>
        <taxon>Phaeophyceae</taxon>
        <taxon>Ectocarpales</taxon>
        <taxon>Ectocarpaceae</taxon>
        <taxon>Ectocarpus</taxon>
    </lineage>
</organism>
<dbReference type="eggNOG" id="ENOG502QV7B">
    <property type="taxonomic scope" value="Eukaryota"/>
</dbReference>
<dbReference type="InterPro" id="IPR055343">
    <property type="entry name" value="CREG_beta-barrel"/>
</dbReference>
<dbReference type="Proteomes" id="UP000002630">
    <property type="component" value="Linkage Group LG21"/>
</dbReference>
<evidence type="ECO:0000313" key="4">
    <source>
        <dbReference type="EMBL" id="CBJ48592.1"/>
    </source>
</evidence>
<gene>
    <name evidence="4" type="ORF">Esi_0039_0042</name>
</gene>
<dbReference type="Gene3D" id="2.30.110.10">
    <property type="entry name" value="Electron Transport, Fmn-binding Protein, Chain A"/>
    <property type="match status" value="1"/>
</dbReference>
<sequence>MEASGDSAESATEKKEEASGHSPPKATGHAAGPGPQRSPEQEALAARIQEHQQAAARLSHTEEVRNLMQYSTGFGVLSTNSRTLEGYPSGSVVGFSLDDKGRPLFAFSSMSAHTGDLAADSRVSLTVTAATFKGAADGRVSLIGDVNKVPEEDLPSVREMYKKKHPNAYWVDFGDFRLMRMDTIKAMRFVGGFAMAGDVNPEDYLTTAPDAVAEFSAPISKHMNDDHSDTTRAMIAHFITGGVEVTSAQITAVDRLGMYVLVGMPDGQSGKLRLPFPRPAESRKDVKTLIVEMTQAAMAK</sequence>
<name>D7FZW7_ECTSI</name>
<dbReference type="Pfam" id="PF13883">
    <property type="entry name" value="CREG_beta-barrel"/>
    <property type="match status" value="1"/>
</dbReference>
<reference evidence="4 5" key="1">
    <citation type="journal article" date="2010" name="Nature">
        <title>The Ectocarpus genome and the independent evolution of multicellularity in brown algae.</title>
        <authorList>
            <person name="Cock J.M."/>
            <person name="Sterck L."/>
            <person name="Rouze P."/>
            <person name="Scornet D."/>
            <person name="Allen A.E."/>
            <person name="Amoutzias G."/>
            <person name="Anthouard V."/>
            <person name="Artiguenave F."/>
            <person name="Aury J.M."/>
            <person name="Badger J.H."/>
            <person name="Beszteri B."/>
            <person name="Billiau K."/>
            <person name="Bonnet E."/>
            <person name="Bothwell J.H."/>
            <person name="Bowler C."/>
            <person name="Boyen C."/>
            <person name="Brownlee C."/>
            <person name="Carrano C.J."/>
            <person name="Charrier B."/>
            <person name="Cho G.Y."/>
            <person name="Coelho S.M."/>
            <person name="Collen J."/>
            <person name="Corre E."/>
            <person name="Da Silva C."/>
            <person name="Delage L."/>
            <person name="Delaroque N."/>
            <person name="Dittami S.M."/>
            <person name="Doulbeau S."/>
            <person name="Elias M."/>
            <person name="Farnham G."/>
            <person name="Gachon C.M."/>
            <person name="Gschloessl B."/>
            <person name="Heesch S."/>
            <person name="Jabbari K."/>
            <person name="Jubin C."/>
            <person name="Kawai H."/>
            <person name="Kimura K."/>
            <person name="Kloareg B."/>
            <person name="Kupper F.C."/>
            <person name="Lang D."/>
            <person name="Le Bail A."/>
            <person name="Leblanc C."/>
            <person name="Lerouge P."/>
            <person name="Lohr M."/>
            <person name="Lopez P.J."/>
            <person name="Martens C."/>
            <person name="Maumus F."/>
            <person name="Michel G."/>
            <person name="Miranda-Saavedra D."/>
            <person name="Morales J."/>
            <person name="Moreau H."/>
            <person name="Motomura T."/>
            <person name="Nagasato C."/>
            <person name="Napoli C.A."/>
            <person name="Nelson D.R."/>
            <person name="Nyvall-Collen P."/>
            <person name="Peters A.F."/>
            <person name="Pommier C."/>
            <person name="Potin P."/>
            <person name="Poulain J."/>
            <person name="Quesneville H."/>
            <person name="Read B."/>
            <person name="Rensing S.A."/>
            <person name="Ritter A."/>
            <person name="Rousvoal S."/>
            <person name="Samanta M."/>
            <person name="Samson G."/>
            <person name="Schroeder D.C."/>
            <person name="Segurens B."/>
            <person name="Strittmatter M."/>
            <person name="Tonon T."/>
            <person name="Tregear J.W."/>
            <person name="Valentin K."/>
            <person name="von Dassow P."/>
            <person name="Yamagishi T."/>
            <person name="Van de Peer Y."/>
            <person name="Wincker P."/>
        </authorList>
    </citation>
    <scope>NUCLEOTIDE SEQUENCE [LARGE SCALE GENOMIC DNA]</scope>
    <source>
        <strain evidence="5">Ec32 / CCAP1310/4</strain>
    </source>
</reference>
<evidence type="ECO:0000256" key="1">
    <source>
        <dbReference type="SAM" id="MobiDB-lite"/>
    </source>
</evidence>
<dbReference type="STRING" id="2880.D7FZW7"/>
<dbReference type="AlphaFoldDB" id="D7FZW7"/>
<feature type="domain" description="DUF2470" evidence="2">
    <location>
        <begin position="216"/>
        <end position="293"/>
    </location>
</feature>
<feature type="domain" description="CREG-like beta-barrel" evidence="3">
    <location>
        <begin position="61"/>
        <end position="205"/>
    </location>
</feature>
<proteinExistence type="predicted"/>
<dbReference type="OrthoDB" id="2138282at2759"/>
<dbReference type="Pfam" id="PF10615">
    <property type="entry name" value="DUF2470"/>
    <property type="match status" value="1"/>
</dbReference>
<dbReference type="InterPro" id="IPR012349">
    <property type="entry name" value="Split_barrel_FMN-bd"/>
</dbReference>
<dbReference type="InterPro" id="IPR019595">
    <property type="entry name" value="DUF2470"/>
</dbReference>
<dbReference type="Gene3D" id="3.20.180.10">
    <property type="entry name" value="PNP-oxidase-like"/>
    <property type="match status" value="1"/>
</dbReference>
<keyword evidence="5" id="KW-1185">Reference proteome</keyword>
<dbReference type="EMBL" id="FN648586">
    <property type="protein sequence ID" value="CBJ48592.1"/>
    <property type="molecule type" value="Genomic_DNA"/>
</dbReference>
<evidence type="ECO:0000259" key="3">
    <source>
        <dbReference type="Pfam" id="PF13883"/>
    </source>
</evidence>
<dbReference type="SUPFAM" id="SSF50475">
    <property type="entry name" value="FMN-binding split barrel"/>
    <property type="match status" value="1"/>
</dbReference>
<protein>
    <submittedName>
        <fullName evidence="4">Uncharacterized protein</fullName>
    </submittedName>
</protein>
<dbReference type="OMA" id="GHMNDDH"/>
<dbReference type="GO" id="GO:0005737">
    <property type="term" value="C:cytoplasm"/>
    <property type="evidence" value="ECO:0007669"/>
    <property type="project" value="UniProtKB-ARBA"/>
</dbReference>
<evidence type="ECO:0000313" key="5">
    <source>
        <dbReference type="Proteomes" id="UP000002630"/>
    </source>
</evidence>
<dbReference type="PANTHER" id="PTHR13343">
    <property type="entry name" value="CREG1 PROTEIN"/>
    <property type="match status" value="1"/>
</dbReference>
<accession>D7FZW7</accession>
<dbReference type="InParanoid" id="D7FZW7"/>
<dbReference type="InterPro" id="IPR037119">
    <property type="entry name" value="Haem_oxidase_HugZ-like_sf"/>
</dbReference>
<dbReference type="EMBL" id="FN649746">
    <property type="protein sequence ID" value="CBJ48592.1"/>
    <property type="molecule type" value="Genomic_DNA"/>
</dbReference>
<feature type="region of interest" description="Disordered" evidence="1">
    <location>
        <begin position="1"/>
        <end position="54"/>
    </location>
</feature>
<evidence type="ECO:0000259" key="2">
    <source>
        <dbReference type="Pfam" id="PF10615"/>
    </source>
</evidence>